<keyword evidence="2 5" id="KW-0812">Transmembrane</keyword>
<reference evidence="6" key="1">
    <citation type="submission" date="2022-07" db="EMBL/GenBank/DDBJ databases">
        <title>FELIX.</title>
        <authorList>
            <person name="Wan K.H."/>
            <person name="Park S."/>
            <person name="Lawrence Q."/>
            <person name="Eichenberger J.P."/>
            <person name="Booth B.W."/>
            <person name="Piaggio A.J."/>
            <person name="Chandler J.C."/>
            <person name="Franklin A.B."/>
            <person name="Celniker S.E."/>
        </authorList>
    </citation>
    <scope>NUCLEOTIDE SEQUENCE</scope>
    <source>
        <strain evidence="6">QA-1986 374</strain>
    </source>
</reference>
<dbReference type="RefSeq" id="WP_256706806.1">
    <property type="nucleotide sequence ID" value="NZ_CP101914.1"/>
</dbReference>
<keyword evidence="3 5" id="KW-1133">Transmembrane helix</keyword>
<evidence type="ECO:0000256" key="5">
    <source>
        <dbReference type="SAM" id="Phobius"/>
    </source>
</evidence>
<feature type="transmembrane region" description="Helical" evidence="5">
    <location>
        <begin position="50"/>
        <end position="72"/>
    </location>
</feature>
<dbReference type="EMBL" id="CP101914">
    <property type="protein sequence ID" value="UUI01413.1"/>
    <property type="molecule type" value="Genomic_DNA"/>
</dbReference>
<keyword evidence="7" id="KW-1185">Reference proteome</keyword>
<dbReference type="Proteomes" id="UP001059773">
    <property type="component" value="Chromosome"/>
</dbReference>
<proteinExistence type="predicted"/>
<name>A0ABY5JM92_9BACI</name>
<dbReference type="InterPro" id="IPR035906">
    <property type="entry name" value="MetI-like_sf"/>
</dbReference>
<organism evidence="6 7">
    <name type="scientific">Oceanobacillus jeddahense</name>
    <dbReference type="NCBI Taxonomy" id="1462527"/>
    <lineage>
        <taxon>Bacteria</taxon>
        <taxon>Bacillati</taxon>
        <taxon>Bacillota</taxon>
        <taxon>Bacilli</taxon>
        <taxon>Bacillales</taxon>
        <taxon>Bacillaceae</taxon>
        <taxon>Oceanobacillus</taxon>
    </lineage>
</organism>
<evidence type="ECO:0000256" key="2">
    <source>
        <dbReference type="ARBA" id="ARBA00022692"/>
    </source>
</evidence>
<sequence length="151" mass="16975">MDILKLIMKKLFVAILGSFLFSSVLAIIANAQRSPEEERPPEQIGFDDAFLLVFIVSSIISIFGGIPASLIIDEIMKKFSKRIFKYILHPILYIFAGGVVTGLFHLFLQGRIGVYLSILGMIAAFCFYIVSISINKIIQISKEQEEEENKL</sequence>
<evidence type="ECO:0000256" key="4">
    <source>
        <dbReference type="ARBA" id="ARBA00023136"/>
    </source>
</evidence>
<evidence type="ECO:0000256" key="1">
    <source>
        <dbReference type="ARBA" id="ARBA00004141"/>
    </source>
</evidence>
<evidence type="ECO:0008006" key="8">
    <source>
        <dbReference type="Google" id="ProtNLM"/>
    </source>
</evidence>
<keyword evidence="4 5" id="KW-0472">Membrane</keyword>
<dbReference type="SUPFAM" id="SSF161098">
    <property type="entry name" value="MetI-like"/>
    <property type="match status" value="1"/>
</dbReference>
<evidence type="ECO:0000256" key="3">
    <source>
        <dbReference type="ARBA" id="ARBA00022989"/>
    </source>
</evidence>
<evidence type="ECO:0000313" key="6">
    <source>
        <dbReference type="EMBL" id="UUI01413.1"/>
    </source>
</evidence>
<evidence type="ECO:0000313" key="7">
    <source>
        <dbReference type="Proteomes" id="UP001059773"/>
    </source>
</evidence>
<accession>A0ABY5JM92</accession>
<feature type="transmembrane region" description="Helical" evidence="5">
    <location>
        <begin position="84"/>
        <end position="108"/>
    </location>
</feature>
<feature type="transmembrane region" description="Helical" evidence="5">
    <location>
        <begin position="114"/>
        <end position="134"/>
    </location>
</feature>
<protein>
    <recommendedName>
        <fullName evidence="8">DUF3021 domain-containing protein</fullName>
    </recommendedName>
</protein>
<comment type="subcellular location">
    <subcellularLocation>
        <location evidence="1">Membrane</location>
        <topology evidence="1">Multi-pass membrane protein</topology>
    </subcellularLocation>
</comment>
<gene>
    <name evidence="6" type="ORF">NP439_15285</name>
</gene>